<dbReference type="InterPro" id="IPR023393">
    <property type="entry name" value="START-like_dom_sf"/>
</dbReference>
<reference evidence="1" key="1">
    <citation type="submission" date="2023-06" db="EMBL/GenBank/DDBJ databases">
        <title>Genome-scale phylogeny and comparative genomics of the fungal order Sordariales.</title>
        <authorList>
            <consortium name="Lawrence Berkeley National Laboratory"/>
            <person name="Hensen N."/>
            <person name="Bonometti L."/>
            <person name="Westerberg I."/>
            <person name="Brannstrom I.O."/>
            <person name="Guillou S."/>
            <person name="Cros-Aarteil S."/>
            <person name="Calhoun S."/>
            <person name="Haridas S."/>
            <person name="Kuo A."/>
            <person name="Mondo S."/>
            <person name="Pangilinan J."/>
            <person name="Riley R."/>
            <person name="Labutti K."/>
            <person name="Andreopoulos B."/>
            <person name="Lipzen A."/>
            <person name="Chen C."/>
            <person name="Yanf M."/>
            <person name="Daum C."/>
            <person name="Ng V."/>
            <person name="Clum A."/>
            <person name="Steindorff A."/>
            <person name="Ohm R."/>
            <person name="Martin F."/>
            <person name="Silar P."/>
            <person name="Natvig D."/>
            <person name="Lalanne C."/>
            <person name="Gautier V."/>
            <person name="Ament-Velasquez S.L."/>
            <person name="Kruys A."/>
            <person name="Hutchinson M.I."/>
            <person name="Powell A.J."/>
            <person name="Barry K."/>
            <person name="Miller A.N."/>
            <person name="Grigoriev I.V."/>
            <person name="Debuchy R."/>
            <person name="Gladieux P."/>
            <person name="Thoren M.H."/>
            <person name="Johannesson H."/>
        </authorList>
    </citation>
    <scope>NUCLEOTIDE SEQUENCE</scope>
    <source>
        <strain evidence="1">PSN4</strain>
    </source>
</reference>
<gene>
    <name evidence="1" type="ORF">QBC47DRAFT_386992</name>
</gene>
<keyword evidence="2" id="KW-1185">Reference proteome</keyword>
<organism evidence="1 2">
    <name type="scientific">Echria macrotheca</name>
    <dbReference type="NCBI Taxonomy" id="438768"/>
    <lineage>
        <taxon>Eukaryota</taxon>
        <taxon>Fungi</taxon>
        <taxon>Dikarya</taxon>
        <taxon>Ascomycota</taxon>
        <taxon>Pezizomycotina</taxon>
        <taxon>Sordariomycetes</taxon>
        <taxon>Sordariomycetidae</taxon>
        <taxon>Sordariales</taxon>
        <taxon>Schizotheciaceae</taxon>
        <taxon>Echria</taxon>
    </lineage>
</organism>
<sequence length="170" mass="19148">MVVFNFGYTAPINRPGQSVLTIDQVWAGLQRKVRHAEEFVPLIIHCEVVKEEGGSSEEDTLVITRTVKFLPGKGPKADGEPVQEVVRHYPPCRVDFFQEDGTKISNYVTQGPSGEKEDLFMTYVFEWRFPQVEPGSEKAKGMEKSFKETAKIAVESSIETIRRLVAEGKI</sequence>
<dbReference type="EMBL" id="MU839837">
    <property type="protein sequence ID" value="KAK1753712.1"/>
    <property type="molecule type" value="Genomic_DNA"/>
</dbReference>
<dbReference type="CDD" id="cd08863">
    <property type="entry name" value="SRPBCC_DUF1857"/>
    <property type="match status" value="1"/>
</dbReference>
<evidence type="ECO:0000313" key="2">
    <source>
        <dbReference type="Proteomes" id="UP001239445"/>
    </source>
</evidence>
<dbReference type="Proteomes" id="UP001239445">
    <property type="component" value="Unassembled WGS sequence"/>
</dbReference>
<dbReference type="AlphaFoldDB" id="A0AAJ0BBJ4"/>
<dbReference type="InterPro" id="IPR015075">
    <property type="entry name" value="AtaL"/>
</dbReference>
<dbReference type="SUPFAM" id="SSF55961">
    <property type="entry name" value="Bet v1-like"/>
    <property type="match status" value="1"/>
</dbReference>
<dbReference type="Gene3D" id="3.30.530.20">
    <property type="match status" value="1"/>
</dbReference>
<dbReference type="Pfam" id="PF08982">
    <property type="entry name" value="AtaL"/>
    <property type="match status" value="1"/>
</dbReference>
<comment type="caution">
    <text evidence="1">The sequence shown here is derived from an EMBL/GenBank/DDBJ whole genome shotgun (WGS) entry which is preliminary data.</text>
</comment>
<evidence type="ECO:0000313" key="1">
    <source>
        <dbReference type="EMBL" id="KAK1753712.1"/>
    </source>
</evidence>
<proteinExistence type="predicted"/>
<accession>A0AAJ0BBJ4</accession>
<name>A0AAJ0BBJ4_9PEZI</name>
<protein>
    <submittedName>
        <fullName evidence="1">DUF1857-domain-containing protein</fullName>
    </submittedName>
</protein>